<keyword evidence="3 4" id="KW-0732">Signal</keyword>
<evidence type="ECO:0000256" key="4">
    <source>
        <dbReference type="SAM" id="SignalP"/>
    </source>
</evidence>
<dbReference type="InterPro" id="IPR050909">
    <property type="entry name" value="Bact_Autotransporter_VF"/>
</dbReference>
<keyword evidence="7" id="KW-1185">Reference proteome</keyword>
<evidence type="ECO:0000313" key="7">
    <source>
        <dbReference type="Proteomes" id="UP000323646"/>
    </source>
</evidence>
<accession>A0A5D6W5Z4</accession>
<dbReference type="SUPFAM" id="SSF51126">
    <property type="entry name" value="Pectin lyase-like"/>
    <property type="match status" value="1"/>
</dbReference>
<feature type="domain" description="Filamentous haemagglutinin FhaB/tRNA nuclease CdiA-like TPS" evidence="5">
    <location>
        <begin position="36"/>
        <end position="136"/>
    </location>
</feature>
<name>A0A5D6W5Z4_9FIRM</name>
<keyword evidence="2" id="KW-0964">Secreted</keyword>
<feature type="chain" id="PRO_5023132010" evidence="4">
    <location>
        <begin position="32"/>
        <end position="1191"/>
    </location>
</feature>
<dbReference type="OrthoDB" id="1663855at2"/>
<reference evidence="6 7" key="1">
    <citation type="submission" date="2019-08" db="EMBL/GenBank/DDBJ databases">
        <title>Selenomonas sp. mPRGC5 and Selenomonas sp. mPRGC8 isolated from ruminal fluid of dairy goat (Capra hircus).</title>
        <authorList>
            <person name="Poothong S."/>
            <person name="Nuengjamnong C."/>
            <person name="Tanasupawat S."/>
        </authorList>
    </citation>
    <scope>NUCLEOTIDE SEQUENCE [LARGE SCALE GENOMIC DNA]</scope>
    <source>
        <strain evidence="7">mPRGC5</strain>
    </source>
</reference>
<dbReference type="AlphaFoldDB" id="A0A5D6W5Z4"/>
<evidence type="ECO:0000256" key="2">
    <source>
        <dbReference type="ARBA" id="ARBA00022525"/>
    </source>
</evidence>
<dbReference type="Pfam" id="PF05860">
    <property type="entry name" value="TPS"/>
    <property type="match status" value="1"/>
</dbReference>
<dbReference type="PANTHER" id="PTHR12338:SF8">
    <property type="entry name" value="HEME_HEMOPEXIN-BINDING PROTEIN"/>
    <property type="match status" value="1"/>
</dbReference>
<dbReference type="RefSeq" id="WP_149171637.1">
    <property type="nucleotide sequence ID" value="NZ_VTOY01000006.1"/>
</dbReference>
<dbReference type="InterPro" id="IPR011050">
    <property type="entry name" value="Pectin_lyase_fold/virulence"/>
</dbReference>
<dbReference type="PANTHER" id="PTHR12338">
    <property type="entry name" value="AUTOTRANSPORTER"/>
    <property type="match status" value="1"/>
</dbReference>
<comment type="subcellular location">
    <subcellularLocation>
        <location evidence="1">Secreted</location>
    </subcellularLocation>
</comment>
<dbReference type="SMART" id="SM00912">
    <property type="entry name" value="Haemagg_act"/>
    <property type="match status" value="1"/>
</dbReference>
<dbReference type="EMBL" id="VTOY01000006">
    <property type="protein sequence ID" value="TYZ22294.1"/>
    <property type="molecule type" value="Genomic_DNA"/>
</dbReference>
<gene>
    <name evidence="6" type="ORF">FZ040_08750</name>
</gene>
<dbReference type="Pfam" id="PF18657">
    <property type="entry name" value="YDG"/>
    <property type="match status" value="5"/>
</dbReference>
<dbReference type="GO" id="GO:0005576">
    <property type="term" value="C:extracellular region"/>
    <property type="evidence" value="ECO:0007669"/>
    <property type="project" value="UniProtKB-SubCell"/>
</dbReference>
<evidence type="ECO:0000256" key="3">
    <source>
        <dbReference type="ARBA" id="ARBA00022729"/>
    </source>
</evidence>
<protein>
    <submittedName>
        <fullName evidence="6">Filamentous hemagglutinin N-terminal domain-containing protein</fullName>
    </submittedName>
</protein>
<proteinExistence type="predicted"/>
<dbReference type="InterPro" id="IPR041248">
    <property type="entry name" value="YDG"/>
</dbReference>
<evidence type="ECO:0000313" key="6">
    <source>
        <dbReference type="EMBL" id="TYZ22294.1"/>
    </source>
</evidence>
<dbReference type="Proteomes" id="UP000323646">
    <property type="component" value="Unassembled WGS sequence"/>
</dbReference>
<evidence type="ECO:0000256" key="1">
    <source>
        <dbReference type="ARBA" id="ARBA00004613"/>
    </source>
</evidence>
<feature type="signal peptide" evidence="4">
    <location>
        <begin position="1"/>
        <end position="31"/>
    </location>
</feature>
<sequence>MKREKMTRRARYGIMAALIAGAFSIMPAVQAMPTGGNPTAGVGIETNGAIMDITSTEGNNLITWQSFSVAANEQVRFDANNYLNYVRGINPSEILGKITGGGDIYLVNPNGIVVGDGAQIDVGSLHLSTAKISEGNLNTFADAKGALDSAVTFQGDVLNKGTLNASAITVQGENITFKDVAAVNNTATVKLQSTNPAHLGQEVGVEAEEYNNTQYTDLALTSPAWTFKDSSGETDLEPINYVLVRNAYELQNMKNNLNGNYMLAKDIILTVPDNGGSNFSPIGEQEESESFKGKLDGCNYVIGNLTINEPDTNYVGLFRYCRTNNAVFENVGFVNSNITGNNYVGSLAGEVRSSVIIKNVYNTGSIKGNEVVGGIIGGLADSKLTNSYNTGDITGAKTLGGITGRLESGAKISNAYNTGNVTSVSNGNYVAGIAGHPAGGSPVEYCYNTGNISGGDYVCGIYSSGGSYLYNTGNISGNNYVAGIASIWGACQNSYNAGNIVGTGDNVGGLLASGSTVKNSYNIGNVQGNGSHVGAVVGDYTGNISDMTEVYYASNIEVKNNAGTVNDLGTGETLETLMNPETFSDASWNMNIDGSTNTGWRIYPRYTTPLLSNFMKPLELSSNISYELSSAYTGADILVGQGANGAVTVRNVGEYTINDLSRLYSNQQGYNIHVSEGTTAVLKYTVTPVPLTIAATSQNKTYDGQAAIEAVDGSYSVSGLLGADTYANPVISFADKNVGNAKAISISGGTLTDGNNGANYVVSYVGSTGNITAKDLTLAADAVNVTKVYDGTTAIDAQAKFTIAGMVDGDDVYLDSSNITVSDYTSADVGSYELTFNATGAVALAGADAGNYNLTGTLNDLAGTGKITPRELTVAFGNTTKEYNGLFAATPGVATFTGLVEGDTVSLSDTVQATYANKGAGTWDVNYSGLSLTGTSAGNYTIAGTAVGTGTITPKALTVSFGDTARDYNGTTTATAGVATLTGVLEGDAVSLVDGFTAQYDSKNVGDRTVTYSGLSLTGDSAANYTIAASAQGAGSIQAVPVTFKADDYTKLYDGTTSAPGATFSVSEGSLFGTDRAGDGVFAFEDSTVGTGKHLLFSGVTIADGNEGQNYLVSYLPSTNSSITQFSPLMLNAMAVANSSAEGDGELKRRALAEGLTLNNYRQLSGLASSGMNTPVAMSFEDILTMWSVSE</sequence>
<organism evidence="6 7">
    <name type="scientific">Selenomonas ruminis</name>
    <dbReference type="NCBI Taxonomy" id="2593411"/>
    <lineage>
        <taxon>Bacteria</taxon>
        <taxon>Bacillati</taxon>
        <taxon>Bacillota</taxon>
        <taxon>Negativicutes</taxon>
        <taxon>Selenomonadales</taxon>
        <taxon>Selenomonadaceae</taxon>
        <taxon>Selenomonas</taxon>
    </lineage>
</organism>
<dbReference type="Gene3D" id="2.160.20.110">
    <property type="match status" value="1"/>
</dbReference>
<dbReference type="NCBIfam" id="TIGR01901">
    <property type="entry name" value="adhes_NPXG"/>
    <property type="match status" value="1"/>
</dbReference>
<dbReference type="InterPro" id="IPR008638">
    <property type="entry name" value="FhaB/CdiA-like_TPS"/>
</dbReference>
<comment type="caution">
    <text evidence="6">The sequence shown here is derived from an EMBL/GenBank/DDBJ whole genome shotgun (WGS) entry which is preliminary data.</text>
</comment>
<evidence type="ECO:0000259" key="5">
    <source>
        <dbReference type="SMART" id="SM00912"/>
    </source>
</evidence>